<dbReference type="EMBL" id="JANAKD010000460">
    <property type="protein sequence ID" value="KAJ3493697.1"/>
    <property type="molecule type" value="Genomic_DNA"/>
</dbReference>
<proteinExistence type="predicted"/>
<dbReference type="Proteomes" id="UP001148737">
    <property type="component" value="Unassembled WGS sequence"/>
</dbReference>
<evidence type="ECO:0000313" key="1">
    <source>
        <dbReference type="EMBL" id="KAJ3493697.1"/>
    </source>
</evidence>
<keyword evidence="2" id="KW-1185">Reference proteome</keyword>
<comment type="caution">
    <text evidence="1">The sequence shown here is derived from an EMBL/GenBank/DDBJ whole genome shotgun (WGS) entry which is preliminary data.</text>
</comment>
<name>A0ACC1QY28_9HYPO</name>
<sequence length="250" mass="27444">MSTTQTQVAPAELIGAINEPGIPQLKYVVAQTNDEKRDALRLVADTIAQQRQVASTTIIFHPAVLGPFVALLAGLLYRSRNDWIGAIILISGITVAYLASVQYYTYGYLQRAENFNWKKFITPSADISEQQDTVMYARYGDNVIAAIVLRLDKAQVSSKKALQKETRVSGGDMLRGAISVARSTLGSTVIVTFSNPHAHTIDTTQFFTAPFQKREMRAQKALAQAIEDAESNVTPIEVGKAGKQAEEPRR</sequence>
<gene>
    <name evidence="1" type="ORF">NLG97_g4570</name>
</gene>
<organism evidence="1 2">
    <name type="scientific">Lecanicillium saksenae</name>
    <dbReference type="NCBI Taxonomy" id="468837"/>
    <lineage>
        <taxon>Eukaryota</taxon>
        <taxon>Fungi</taxon>
        <taxon>Dikarya</taxon>
        <taxon>Ascomycota</taxon>
        <taxon>Pezizomycotina</taxon>
        <taxon>Sordariomycetes</taxon>
        <taxon>Hypocreomycetidae</taxon>
        <taxon>Hypocreales</taxon>
        <taxon>Cordycipitaceae</taxon>
        <taxon>Lecanicillium</taxon>
    </lineage>
</organism>
<protein>
    <submittedName>
        <fullName evidence="1">Uncharacterized protein</fullName>
    </submittedName>
</protein>
<accession>A0ACC1QY28</accession>
<reference evidence="1" key="1">
    <citation type="submission" date="2022-07" db="EMBL/GenBank/DDBJ databases">
        <title>Genome Sequence of Lecanicillium saksenae.</title>
        <authorList>
            <person name="Buettner E."/>
        </authorList>
    </citation>
    <scope>NUCLEOTIDE SEQUENCE</scope>
    <source>
        <strain evidence="1">VT-O1</strain>
    </source>
</reference>
<evidence type="ECO:0000313" key="2">
    <source>
        <dbReference type="Proteomes" id="UP001148737"/>
    </source>
</evidence>